<dbReference type="PATRIC" id="fig|1705394.5.peg.606"/>
<feature type="signal peptide" evidence="1">
    <location>
        <begin position="1"/>
        <end position="25"/>
    </location>
</feature>
<keyword evidence="4" id="KW-1185">Reference proteome</keyword>
<evidence type="ECO:0000313" key="3">
    <source>
        <dbReference type="EMBL" id="ALE52280.1"/>
    </source>
</evidence>
<evidence type="ECO:0000259" key="2">
    <source>
        <dbReference type="Pfam" id="PF01832"/>
    </source>
</evidence>
<dbReference type="EMBL" id="CP010552">
    <property type="protein sequence ID" value="ALE52280.1"/>
    <property type="molecule type" value="Genomic_DNA"/>
</dbReference>
<evidence type="ECO:0000256" key="1">
    <source>
        <dbReference type="SAM" id="SignalP"/>
    </source>
</evidence>
<dbReference type="Gene3D" id="1.10.530.10">
    <property type="match status" value="1"/>
</dbReference>
<dbReference type="KEGG" id="tho:SP60_02985"/>
<dbReference type="GO" id="GO:0004040">
    <property type="term" value="F:amidase activity"/>
    <property type="evidence" value="ECO:0007669"/>
    <property type="project" value="InterPro"/>
</dbReference>
<dbReference type="InterPro" id="IPR053195">
    <property type="entry name" value="Bax-like"/>
</dbReference>
<keyword evidence="1" id="KW-0732">Signal</keyword>
<dbReference type="InterPro" id="IPR002901">
    <property type="entry name" value="MGlyc_endo_b_GlcNAc-like_dom"/>
</dbReference>
<organism evidence="3 4">
    <name type="scientific">Candidatus Thioglobus autotrophicus</name>
    <dbReference type="NCBI Taxonomy" id="1705394"/>
    <lineage>
        <taxon>Bacteria</taxon>
        <taxon>Pseudomonadati</taxon>
        <taxon>Pseudomonadota</taxon>
        <taxon>Gammaproteobacteria</taxon>
        <taxon>Candidatus Pseudothioglobaceae</taxon>
        <taxon>Candidatus Thioglobus</taxon>
    </lineage>
</organism>
<dbReference type="Pfam" id="PF01832">
    <property type="entry name" value="Glucosaminidase"/>
    <property type="match status" value="1"/>
</dbReference>
<accession>A0A0M4NW36</accession>
<protein>
    <recommendedName>
        <fullName evidence="2">Mannosyl-glycoprotein endo-beta-N-acetylglucosamidase-like domain-containing protein</fullName>
    </recommendedName>
</protein>
<dbReference type="PANTHER" id="PTHR40572:SF1">
    <property type="entry name" value="PROTEIN BAX"/>
    <property type="match status" value="1"/>
</dbReference>
<feature type="chain" id="PRO_5005799170" description="Mannosyl-glycoprotein endo-beta-N-acetylglucosamidase-like domain-containing protein" evidence="1">
    <location>
        <begin position="26"/>
        <end position="243"/>
    </location>
</feature>
<dbReference type="AlphaFoldDB" id="A0A0M4NW36"/>
<sequence length="243" mass="28500">MLLVKILKFNSALLTFLLFTSPIQANEFWGLESWMNSLKTPDFTKIKDVNQRKQAFFEYLLPEINKQNEKIVQLRHALKTDNINSFKLQKIYNRYRVKEGDIDTLLMRVDIIPASLILAQGAYESNWGRSRFAKYYHNFFGLWCFEKGCGIVPLKRDKAATHEVAKFSSLDKSVEYYMRSINRNSAYATLRKIRKNKRDKQAHITGLALAEGLENYAEIGYEYVETVQSIIRYNKLSQYDYKS</sequence>
<dbReference type="Proteomes" id="UP000058020">
    <property type="component" value="Chromosome"/>
</dbReference>
<proteinExistence type="predicted"/>
<gene>
    <name evidence="3" type="ORF">SP60_02985</name>
</gene>
<feature type="domain" description="Mannosyl-glycoprotein endo-beta-N-acetylglucosamidase-like" evidence="2">
    <location>
        <begin position="112"/>
        <end position="235"/>
    </location>
</feature>
<reference evidence="3 4" key="1">
    <citation type="journal article" date="2015" name="Genome Announc.">
        <title>Genome Sequence of 'Candidatus Thioglobus autotrophica' Strain EF1, a Chemoautotroph from the SUP05 Clade of Marine Gammaproteobacteria.</title>
        <authorList>
            <person name="Shah V."/>
            <person name="Morris R.M."/>
        </authorList>
    </citation>
    <scope>NUCLEOTIDE SEQUENCE [LARGE SCALE GENOMIC DNA]</scope>
    <source>
        <strain evidence="3 4">EF1</strain>
    </source>
</reference>
<name>A0A0M4NW36_9GAMM</name>
<evidence type="ECO:0000313" key="4">
    <source>
        <dbReference type="Proteomes" id="UP000058020"/>
    </source>
</evidence>
<dbReference type="PANTHER" id="PTHR40572">
    <property type="entry name" value="PROTEIN BAX"/>
    <property type="match status" value="1"/>
</dbReference>